<accession>A0AA40B9X3</accession>
<evidence type="ECO:0000313" key="2">
    <source>
        <dbReference type="EMBL" id="KAK0730334.1"/>
    </source>
</evidence>
<dbReference type="EMBL" id="JAUKUA010000001">
    <property type="protein sequence ID" value="KAK0730334.1"/>
    <property type="molecule type" value="Genomic_DNA"/>
</dbReference>
<feature type="compositionally biased region" description="Low complexity" evidence="1">
    <location>
        <begin position="140"/>
        <end position="150"/>
    </location>
</feature>
<keyword evidence="3" id="KW-1185">Reference proteome</keyword>
<organism evidence="2 3">
    <name type="scientific">Lasiosphaeris hirsuta</name>
    <dbReference type="NCBI Taxonomy" id="260670"/>
    <lineage>
        <taxon>Eukaryota</taxon>
        <taxon>Fungi</taxon>
        <taxon>Dikarya</taxon>
        <taxon>Ascomycota</taxon>
        <taxon>Pezizomycotina</taxon>
        <taxon>Sordariomycetes</taxon>
        <taxon>Sordariomycetidae</taxon>
        <taxon>Sordariales</taxon>
        <taxon>Lasiosphaeriaceae</taxon>
        <taxon>Lasiosphaeris</taxon>
    </lineage>
</organism>
<comment type="caution">
    <text evidence="2">The sequence shown here is derived from an EMBL/GenBank/DDBJ whole genome shotgun (WGS) entry which is preliminary data.</text>
</comment>
<reference evidence="2" key="1">
    <citation type="submission" date="2023-06" db="EMBL/GenBank/DDBJ databases">
        <title>Genome-scale phylogeny and comparative genomics of the fungal order Sordariales.</title>
        <authorList>
            <consortium name="Lawrence Berkeley National Laboratory"/>
            <person name="Hensen N."/>
            <person name="Bonometti L."/>
            <person name="Westerberg I."/>
            <person name="Brannstrom I.O."/>
            <person name="Guillou S."/>
            <person name="Cros-Aarteil S."/>
            <person name="Calhoun S."/>
            <person name="Haridas S."/>
            <person name="Kuo A."/>
            <person name="Mondo S."/>
            <person name="Pangilinan J."/>
            <person name="Riley R."/>
            <person name="Labutti K."/>
            <person name="Andreopoulos B."/>
            <person name="Lipzen A."/>
            <person name="Chen C."/>
            <person name="Yanf M."/>
            <person name="Daum C."/>
            <person name="Ng V."/>
            <person name="Clum A."/>
            <person name="Steindorff A."/>
            <person name="Ohm R."/>
            <person name="Martin F."/>
            <person name="Silar P."/>
            <person name="Natvig D."/>
            <person name="Lalanne C."/>
            <person name="Gautier V."/>
            <person name="Ament-Velasquez S.L."/>
            <person name="Kruys A."/>
            <person name="Hutchinson M.I."/>
            <person name="Powell A.J."/>
            <person name="Barry K."/>
            <person name="Miller A.N."/>
            <person name="Grigoriev I.V."/>
            <person name="Debuchy R."/>
            <person name="Gladieux P."/>
            <person name="Thoren M.H."/>
            <person name="Johannesson H."/>
        </authorList>
    </citation>
    <scope>NUCLEOTIDE SEQUENCE</scope>
    <source>
        <strain evidence="2">SMH4607-1</strain>
    </source>
</reference>
<dbReference type="Gene3D" id="3.40.50.200">
    <property type="entry name" value="Peptidase S8/S53 domain"/>
    <property type="match status" value="1"/>
</dbReference>
<protein>
    <submittedName>
        <fullName evidence="2">Uncharacterized protein</fullName>
    </submittedName>
</protein>
<feature type="region of interest" description="Disordered" evidence="1">
    <location>
        <begin position="127"/>
        <end position="152"/>
    </location>
</feature>
<evidence type="ECO:0000313" key="3">
    <source>
        <dbReference type="Proteomes" id="UP001172102"/>
    </source>
</evidence>
<name>A0AA40B9X3_9PEZI</name>
<dbReference type="GO" id="GO:0004252">
    <property type="term" value="F:serine-type endopeptidase activity"/>
    <property type="evidence" value="ECO:0007669"/>
    <property type="project" value="InterPro"/>
</dbReference>
<gene>
    <name evidence="2" type="ORF">B0H67DRAFT_678184</name>
</gene>
<dbReference type="SUPFAM" id="SSF52743">
    <property type="entry name" value="Subtilisin-like"/>
    <property type="match status" value="1"/>
</dbReference>
<dbReference type="AlphaFoldDB" id="A0AA40B9X3"/>
<dbReference type="Proteomes" id="UP001172102">
    <property type="component" value="Unassembled WGS sequence"/>
</dbReference>
<proteinExistence type="predicted"/>
<feature type="region of interest" description="Disordered" evidence="1">
    <location>
        <begin position="70"/>
        <end position="113"/>
    </location>
</feature>
<dbReference type="GO" id="GO:0006508">
    <property type="term" value="P:proteolysis"/>
    <property type="evidence" value="ECO:0007669"/>
    <property type="project" value="InterPro"/>
</dbReference>
<evidence type="ECO:0000256" key="1">
    <source>
        <dbReference type="SAM" id="MobiDB-lite"/>
    </source>
</evidence>
<sequence length="293" mass="31559">MLTLHWTGNNAVLRAWGDPEGLRKLLKLPHINLERTGRYVTSFQERLQTPYAKYTPSPDEPVIKDSLQPTASTAAARAAAMPPPPLPNSGQRRTTKPGNHEPGNLSGNAVAPQAEPKILKPVSATAGLDGLHSRNGGAGSTSSSSANSNSRPHRWLMTTDAFAQRIDNVWTKIVKAAPAALEARGSPTPAMVAAVEPAKGLMGRVLTGRTFSSDHESDRTRPWYVSENSHGTVMASMICRVCPMARIYPIRLLTGANGTPDPESAIQAIDAAVDRNVDIISMWWTVTPPCKFD</sequence>
<feature type="compositionally biased region" description="Low complexity" evidence="1">
    <location>
        <begin position="70"/>
        <end position="80"/>
    </location>
</feature>
<dbReference type="InterPro" id="IPR036852">
    <property type="entry name" value="Peptidase_S8/S53_dom_sf"/>
</dbReference>